<evidence type="ECO:0000313" key="1">
    <source>
        <dbReference type="EMBL" id="RGQ38516.1"/>
    </source>
</evidence>
<comment type="caution">
    <text evidence="1">The sequence shown here is derived from an EMBL/GenBank/DDBJ whole genome shotgun (WGS) entry which is preliminary data.</text>
</comment>
<sequence>MIYRLTAYGGETREFTKPASVCFSADRDAPAHSLEARFPLEPLGSGQRLPEFHTIQVVKDGAVFFRGLIDEQTILVDGDGAGIEVCSRSMAALLLDNEAIPQTYYVPSARLIYQRHAQPYGFSEFSGKDKAFSTKLQIEKGASEWEVIESFCRNALGTRPQVTFTGELQMEPQDLEAEALFSNCGGIFYTSIREERLRCKRLSQVLVRSERLGGYSTQVWDSQAAEDGILRRRLLNAVDDPKTPVFRGQLLLDKSREQAYQLELVCPGERILPLETRARVADPVLGDFEALKVSGISYRLDSAGEQTLVILRKDWEAESDVAG</sequence>
<name>A0A412AW46_9FIRM</name>
<dbReference type="EMBL" id="QRTC01000039">
    <property type="protein sequence ID" value="RGQ38516.1"/>
    <property type="molecule type" value="Genomic_DNA"/>
</dbReference>
<accession>A0A412AW46</accession>
<evidence type="ECO:0000313" key="2">
    <source>
        <dbReference type="Proteomes" id="UP000284751"/>
    </source>
</evidence>
<organism evidence="1 2">
    <name type="scientific">[Clostridium] leptum</name>
    <dbReference type="NCBI Taxonomy" id="1535"/>
    <lineage>
        <taxon>Bacteria</taxon>
        <taxon>Bacillati</taxon>
        <taxon>Bacillota</taxon>
        <taxon>Clostridia</taxon>
        <taxon>Eubacteriales</taxon>
        <taxon>Oscillospiraceae</taxon>
        <taxon>Oscillospiraceae incertae sedis</taxon>
    </lineage>
</organism>
<dbReference type="Proteomes" id="UP000284751">
    <property type="component" value="Unassembled WGS sequence"/>
</dbReference>
<evidence type="ECO:0008006" key="3">
    <source>
        <dbReference type="Google" id="ProtNLM"/>
    </source>
</evidence>
<gene>
    <name evidence="1" type="ORF">DWY99_09805</name>
</gene>
<reference evidence="1 2" key="1">
    <citation type="submission" date="2018-08" db="EMBL/GenBank/DDBJ databases">
        <title>A genome reference for cultivated species of the human gut microbiota.</title>
        <authorList>
            <person name="Zou Y."/>
            <person name="Xue W."/>
            <person name="Luo G."/>
        </authorList>
    </citation>
    <scope>NUCLEOTIDE SEQUENCE [LARGE SCALE GENOMIC DNA]</scope>
    <source>
        <strain evidence="1 2">AF28-26</strain>
    </source>
</reference>
<protein>
    <recommendedName>
        <fullName evidence="3">Mu-like prophage tail protein gpP</fullName>
    </recommendedName>
</protein>
<dbReference type="AlphaFoldDB" id="A0A412AW46"/>
<proteinExistence type="predicted"/>
<dbReference type="SUPFAM" id="SSF69279">
    <property type="entry name" value="Phage tail proteins"/>
    <property type="match status" value="1"/>
</dbReference>